<evidence type="ECO:0000259" key="12">
    <source>
        <dbReference type="PROSITE" id="PS50109"/>
    </source>
</evidence>
<dbReference type="AlphaFoldDB" id="A0A3N2C682"/>
<evidence type="ECO:0000256" key="4">
    <source>
        <dbReference type="ARBA" id="ARBA00022553"/>
    </source>
</evidence>
<name>A0A3N2C682_9MICO</name>
<evidence type="ECO:0000256" key="1">
    <source>
        <dbReference type="ARBA" id="ARBA00000085"/>
    </source>
</evidence>
<dbReference type="SUPFAM" id="SSF158472">
    <property type="entry name" value="HAMP domain-like"/>
    <property type="match status" value="1"/>
</dbReference>
<dbReference type="SMART" id="SM00304">
    <property type="entry name" value="HAMP"/>
    <property type="match status" value="1"/>
</dbReference>
<comment type="catalytic activity">
    <reaction evidence="1">
        <text>ATP + protein L-histidine = ADP + protein N-phospho-L-histidine.</text>
        <dbReference type="EC" id="2.7.13.3"/>
    </reaction>
</comment>
<accession>A0A3N2C682</accession>
<dbReference type="PRINTS" id="PR00344">
    <property type="entry name" value="BCTRLSENSOR"/>
</dbReference>
<dbReference type="CDD" id="cd06225">
    <property type="entry name" value="HAMP"/>
    <property type="match status" value="1"/>
</dbReference>
<dbReference type="CDD" id="cd00082">
    <property type="entry name" value="HisKA"/>
    <property type="match status" value="1"/>
</dbReference>
<dbReference type="CDD" id="cd00075">
    <property type="entry name" value="HATPase"/>
    <property type="match status" value="1"/>
</dbReference>
<comment type="caution">
    <text evidence="14">The sequence shown here is derived from an EMBL/GenBank/DDBJ whole genome shotgun (WGS) entry which is preliminary data.</text>
</comment>
<dbReference type="Gene3D" id="1.10.287.130">
    <property type="match status" value="1"/>
</dbReference>
<keyword evidence="4" id="KW-0597">Phosphoprotein</keyword>
<dbReference type="SUPFAM" id="SSF55874">
    <property type="entry name" value="ATPase domain of HSP90 chaperone/DNA topoisomerase II/histidine kinase"/>
    <property type="match status" value="1"/>
</dbReference>
<keyword evidence="9" id="KW-0902">Two-component regulatory system</keyword>
<dbReference type="Pfam" id="PF00672">
    <property type="entry name" value="HAMP"/>
    <property type="match status" value="1"/>
</dbReference>
<dbReference type="RefSeq" id="WP_200811436.1">
    <property type="nucleotide sequence ID" value="NZ_FXAP01000006.1"/>
</dbReference>
<dbReference type="EC" id="2.7.13.3" evidence="3"/>
<evidence type="ECO:0000256" key="10">
    <source>
        <dbReference type="ARBA" id="ARBA00023136"/>
    </source>
</evidence>
<evidence type="ECO:0000256" key="9">
    <source>
        <dbReference type="ARBA" id="ARBA00023012"/>
    </source>
</evidence>
<dbReference type="GO" id="GO:0000155">
    <property type="term" value="F:phosphorelay sensor kinase activity"/>
    <property type="evidence" value="ECO:0007669"/>
    <property type="project" value="InterPro"/>
</dbReference>
<dbReference type="InterPro" id="IPR004358">
    <property type="entry name" value="Sig_transdc_His_kin-like_C"/>
</dbReference>
<dbReference type="InterPro" id="IPR036097">
    <property type="entry name" value="HisK_dim/P_sf"/>
</dbReference>
<dbReference type="InterPro" id="IPR003660">
    <property type="entry name" value="HAMP_dom"/>
</dbReference>
<evidence type="ECO:0000259" key="13">
    <source>
        <dbReference type="PROSITE" id="PS50885"/>
    </source>
</evidence>
<comment type="subcellular location">
    <subcellularLocation>
        <location evidence="2">Cell membrane</location>
    </subcellularLocation>
</comment>
<keyword evidence="7 14" id="KW-0418">Kinase</keyword>
<keyword evidence="6 11" id="KW-0812">Transmembrane</keyword>
<dbReference type="PROSITE" id="PS50885">
    <property type="entry name" value="HAMP"/>
    <property type="match status" value="1"/>
</dbReference>
<evidence type="ECO:0000256" key="2">
    <source>
        <dbReference type="ARBA" id="ARBA00004236"/>
    </source>
</evidence>
<feature type="domain" description="Histidine kinase" evidence="12">
    <location>
        <begin position="159"/>
        <end position="378"/>
    </location>
</feature>
<dbReference type="Gene3D" id="3.30.565.10">
    <property type="entry name" value="Histidine kinase-like ATPase, C-terminal domain"/>
    <property type="match status" value="1"/>
</dbReference>
<evidence type="ECO:0000313" key="15">
    <source>
        <dbReference type="Proteomes" id="UP000266915"/>
    </source>
</evidence>
<evidence type="ECO:0000256" key="6">
    <source>
        <dbReference type="ARBA" id="ARBA00022692"/>
    </source>
</evidence>
<protein>
    <recommendedName>
        <fullName evidence="3">histidine kinase</fullName>
        <ecNumber evidence="3">2.7.13.3</ecNumber>
    </recommendedName>
</protein>
<dbReference type="InterPro" id="IPR003594">
    <property type="entry name" value="HATPase_dom"/>
</dbReference>
<dbReference type="SMART" id="SM00387">
    <property type="entry name" value="HATPase_c"/>
    <property type="match status" value="1"/>
</dbReference>
<reference evidence="14 15" key="1">
    <citation type="submission" date="2018-11" db="EMBL/GenBank/DDBJ databases">
        <title>Sequencing the genomes of 1000 actinobacteria strains.</title>
        <authorList>
            <person name="Klenk H.-P."/>
        </authorList>
    </citation>
    <scope>NUCLEOTIDE SEQUENCE [LARGE SCALE GENOMIC DNA]</scope>
    <source>
        <strain evidence="14 15">DSM 14012</strain>
    </source>
</reference>
<dbReference type="Pfam" id="PF02518">
    <property type="entry name" value="HATPase_c"/>
    <property type="match status" value="1"/>
</dbReference>
<dbReference type="SMART" id="SM00388">
    <property type="entry name" value="HisKA"/>
    <property type="match status" value="1"/>
</dbReference>
<proteinExistence type="predicted"/>
<dbReference type="Gene3D" id="6.10.340.10">
    <property type="match status" value="1"/>
</dbReference>
<dbReference type="Proteomes" id="UP000266915">
    <property type="component" value="Unassembled WGS sequence"/>
</dbReference>
<dbReference type="InterPro" id="IPR050428">
    <property type="entry name" value="TCS_sensor_his_kinase"/>
</dbReference>
<dbReference type="PROSITE" id="PS50109">
    <property type="entry name" value="HIS_KIN"/>
    <property type="match status" value="1"/>
</dbReference>
<evidence type="ECO:0000256" key="11">
    <source>
        <dbReference type="SAM" id="Phobius"/>
    </source>
</evidence>
<feature type="transmembrane region" description="Helical" evidence="11">
    <location>
        <begin position="77"/>
        <end position="97"/>
    </location>
</feature>
<dbReference type="Pfam" id="PF00512">
    <property type="entry name" value="HisKA"/>
    <property type="match status" value="1"/>
</dbReference>
<keyword evidence="15" id="KW-1185">Reference proteome</keyword>
<evidence type="ECO:0000256" key="5">
    <source>
        <dbReference type="ARBA" id="ARBA00022679"/>
    </source>
</evidence>
<dbReference type="PANTHER" id="PTHR45436">
    <property type="entry name" value="SENSOR HISTIDINE KINASE YKOH"/>
    <property type="match status" value="1"/>
</dbReference>
<gene>
    <name evidence="14" type="ORF">EDD42_3104</name>
</gene>
<dbReference type="EMBL" id="RKHL01000001">
    <property type="protein sequence ID" value="ROR83002.1"/>
    <property type="molecule type" value="Genomic_DNA"/>
</dbReference>
<keyword evidence="10 11" id="KW-0472">Membrane</keyword>
<organism evidence="14 15">
    <name type="scientific">Plantibacter flavus</name>
    <dbReference type="NCBI Taxonomy" id="150123"/>
    <lineage>
        <taxon>Bacteria</taxon>
        <taxon>Bacillati</taxon>
        <taxon>Actinomycetota</taxon>
        <taxon>Actinomycetes</taxon>
        <taxon>Micrococcales</taxon>
        <taxon>Microbacteriaceae</taxon>
        <taxon>Plantibacter</taxon>
    </lineage>
</organism>
<dbReference type="SUPFAM" id="SSF47384">
    <property type="entry name" value="Homodimeric domain of signal transducing histidine kinase"/>
    <property type="match status" value="1"/>
</dbReference>
<dbReference type="PANTHER" id="PTHR45436:SF5">
    <property type="entry name" value="SENSOR HISTIDINE KINASE TRCS"/>
    <property type="match status" value="1"/>
</dbReference>
<keyword evidence="8 11" id="KW-1133">Transmembrane helix</keyword>
<keyword evidence="5" id="KW-0808">Transferase</keyword>
<evidence type="ECO:0000256" key="8">
    <source>
        <dbReference type="ARBA" id="ARBA00022989"/>
    </source>
</evidence>
<evidence type="ECO:0000313" key="14">
    <source>
        <dbReference type="EMBL" id="ROR83002.1"/>
    </source>
</evidence>
<feature type="transmembrane region" description="Helical" evidence="11">
    <location>
        <begin position="26"/>
        <end position="48"/>
    </location>
</feature>
<evidence type="ECO:0000256" key="3">
    <source>
        <dbReference type="ARBA" id="ARBA00012438"/>
    </source>
</evidence>
<feature type="domain" description="HAMP" evidence="13">
    <location>
        <begin position="98"/>
        <end position="151"/>
    </location>
</feature>
<dbReference type="InterPro" id="IPR036890">
    <property type="entry name" value="HATPase_C_sf"/>
</dbReference>
<dbReference type="GO" id="GO:0005886">
    <property type="term" value="C:plasma membrane"/>
    <property type="evidence" value="ECO:0007669"/>
    <property type="project" value="UniProtKB-SubCell"/>
</dbReference>
<dbReference type="InterPro" id="IPR005467">
    <property type="entry name" value="His_kinase_dom"/>
</dbReference>
<sequence>MTAAPAVGDNARPTWMTARVKLTATYAAFTVVTGLIALIVINVIIWRFPSYPLAPADDSRQLSAITRGEIRDSLINYSMLALIAMAVIGTGVGWIVAGRVLRPLRDLNAAVRAAAEGSLDHRIAMTGRRDEFRELADRFDDMLARLEQSFLTQKRFAANASHELRTPLATMKMLIEVAQADPEGRDVGRALRRLHETNERGIAIVEALLQLNQLDRRPLVTSPIDLAAVARDASQLISPEAADAGITISSTLRSASVRGNRVLLQQLLTNLLSNAVRYNSGADGWVSVWVGPDPQAPGRAVVVVSNSGPLLDEAEVARFVEPFDRRDARMARAAGRDRGNGLGLTLGARIVELHGGSLRLAPLPAGGLEVTVLLPAHDADPAGA</sequence>
<dbReference type="InterPro" id="IPR003661">
    <property type="entry name" value="HisK_dim/P_dom"/>
</dbReference>
<evidence type="ECO:0000256" key="7">
    <source>
        <dbReference type="ARBA" id="ARBA00022777"/>
    </source>
</evidence>